<protein>
    <submittedName>
        <fullName evidence="1">Uncharacterized protein</fullName>
    </submittedName>
</protein>
<gene>
    <name evidence="1" type="ORF">SDC9_55574</name>
</gene>
<proteinExistence type="predicted"/>
<dbReference type="AlphaFoldDB" id="A0A644X0C7"/>
<comment type="caution">
    <text evidence="1">The sequence shown here is derived from an EMBL/GenBank/DDBJ whole genome shotgun (WGS) entry which is preliminary data.</text>
</comment>
<evidence type="ECO:0000313" key="1">
    <source>
        <dbReference type="EMBL" id="MPM09258.1"/>
    </source>
</evidence>
<sequence length="97" mass="10580">MLFSTWLNLPSTLSTTPTQGRRIFETKRGRAAAALIVGIYLCGHHDGRSLRRGLINGYCEPGGRGALVARLAGYLGSERIGAGQCDRKRPDIQRLLV</sequence>
<dbReference type="EMBL" id="VSSQ01001549">
    <property type="protein sequence ID" value="MPM09258.1"/>
    <property type="molecule type" value="Genomic_DNA"/>
</dbReference>
<name>A0A644X0C7_9ZZZZ</name>
<organism evidence="1">
    <name type="scientific">bioreactor metagenome</name>
    <dbReference type="NCBI Taxonomy" id="1076179"/>
    <lineage>
        <taxon>unclassified sequences</taxon>
        <taxon>metagenomes</taxon>
        <taxon>ecological metagenomes</taxon>
    </lineage>
</organism>
<accession>A0A644X0C7</accession>
<reference evidence="1" key="1">
    <citation type="submission" date="2019-08" db="EMBL/GenBank/DDBJ databases">
        <authorList>
            <person name="Kucharzyk K."/>
            <person name="Murdoch R.W."/>
            <person name="Higgins S."/>
            <person name="Loffler F."/>
        </authorList>
    </citation>
    <scope>NUCLEOTIDE SEQUENCE</scope>
</reference>